<name>A0ABV9P5B1_9FLAO</name>
<keyword evidence="2" id="KW-1185">Reference proteome</keyword>
<proteinExistence type="predicted"/>
<evidence type="ECO:0000313" key="1">
    <source>
        <dbReference type="EMBL" id="MFC4739895.1"/>
    </source>
</evidence>
<dbReference type="EMBL" id="JBHSGW010000021">
    <property type="protein sequence ID" value="MFC4739895.1"/>
    <property type="molecule type" value="Genomic_DNA"/>
</dbReference>
<organism evidence="1 2">
    <name type="scientific">Flavobacterium ponti</name>
    <dbReference type="NCBI Taxonomy" id="665133"/>
    <lineage>
        <taxon>Bacteria</taxon>
        <taxon>Pseudomonadati</taxon>
        <taxon>Bacteroidota</taxon>
        <taxon>Flavobacteriia</taxon>
        <taxon>Flavobacteriales</taxon>
        <taxon>Flavobacteriaceae</taxon>
        <taxon>Flavobacterium</taxon>
    </lineage>
</organism>
<accession>A0ABV9P5B1</accession>
<comment type="caution">
    <text evidence="1">The sequence shown here is derived from an EMBL/GenBank/DDBJ whole genome shotgun (WGS) entry which is preliminary data.</text>
</comment>
<dbReference type="RefSeq" id="WP_379740193.1">
    <property type="nucleotide sequence ID" value="NZ_JBHSGW010000021.1"/>
</dbReference>
<protein>
    <recommendedName>
        <fullName evidence="3">DUF4304 domain-containing protein</fullName>
    </recommendedName>
</protein>
<evidence type="ECO:0008006" key="3">
    <source>
        <dbReference type="Google" id="ProtNLM"/>
    </source>
</evidence>
<dbReference type="Proteomes" id="UP001595885">
    <property type="component" value="Unassembled WGS sequence"/>
</dbReference>
<sequence>MKQYHKNNFHKHTFCVYKEVANDAIKNLQPNFSSKSGSSYYFTEEGLYRVSNHWGRAANCRWKLDSSAMTSTTSKNIRSKVGYAKWTDFYPNNEQENLFYIQVDFETKTVAFLHKDNPDYDGKLMCRNASETAKRIKICKEVLQENKWCNYIKYDNLEELQIKIIRDLLITNKSFVEIKRQY</sequence>
<gene>
    <name evidence="1" type="ORF">ACFO3U_07800</name>
</gene>
<evidence type="ECO:0000313" key="2">
    <source>
        <dbReference type="Proteomes" id="UP001595885"/>
    </source>
</evidence>
<reference evidence="2" key="1">
    <citation type="journal article" date="2019" name="Int. J. Syst. Evol. Microbiol.">
        <title>The Global Catalogue of Microorganisms (GCM) 10K type strain sequencing project: providing services to taxonomists for standard genome sequencing and annotation.</title>
        <authorList>
            <consortium name="The Broad Institute Genomics Platform"/>
            <consortium name="The Broad Institute Genome Sequencing Center for Infectious Disease"/>
            <person name="Wu L."/>
            <person name="Ma J."/>
        </authorList>
    </citation>
    <scope>NUCLEOTIDE SEQUENCE [LARGE SCALE GENOMIC DNA]</scope>
    <source>
        <strain evidence="2">CCUG 50349</strain>
    </source>
</reference>